<gene>
    <name evidence="5" type="ORF">NCTC11190_00507</name>
</gene>
<keyword evidence="6" id="KW-1185">Reference proteome</keyword>
<accession>A0A379MQY3</accession>
<dbReference type="Proteomes" id="UP000255233">
    <property type="component" value="Unassembled WGS sequence"/>
</dbReference>
<dbReference type="Pfam" id="PF01103">
    <property type="entry name" value="Omp85"/>
    <property type="match status" value="1"/>
</dbReference>
<dbReference type="EMBL" id="UGVL01000001">
    <property type="protein sequence ID" value="SUE33300.1"/>
    <property type="molecule type" value="Genomic_DNA"/>
</dbReference>
<evidence type="ECO:0000256" key="1">
    <source>
        <dbReference type="ARBA" id="ARBA00004370"/>
    </source>
</evidence>
<dbReference type="InterPro" id="IPR000184">
    <property type="entry name" value="Bac_surfAg_D15"/>
</dbReference>
<evidence type="ECO:0000313" key="5">
    <source>
        <dbReference type="EMBL" id="SUE33300.1"/>
    </source>
</evidence>
<feature type="domain" description="Bacterial surface antigen (D15)" evidence="4">
    <location>
        <begin position="175"/>
        <end position="439"/>
    </location>
</feature>
<keyword evidence="3" id="KW-0732">Signal</keyword>
<evidence type="ECO:0000259" key="4">
    <source>
        <dbReference type="Pfam" id="PF01103"/>
    </source>
</evidence>
<evidence type="ECO:0000313" key="6">
    <source>
        <dbReference type="Proteomes" id="UP000255233"/>
    </source>
</evidence>
<dbReference type="GO" id="GO:0019867">
    <property type="term" value="C:outer membrane"/>
    <property type="evidence" value="ECO:0007669"/>
    <property type="project" value="InterPro"/>
</dbReference>
<dbReference type="STRING" id="880526.GCA_000427365_00938"/>
<dbReference type="Gene3D" id="2.40.160.50">
    <property type="entry name" value="membrane protein fhac: a member of the omp85/tpsb transporter family"/>
    <property type="match status" value="1"/>
</dbReference>
<organism evidence="5 6">
    <name type="scientific">Rikenella microfusus</name>
    <dbReference type="NCBI Taxonomy" id="28139"/>
    <lineage>
        <taxon>Bacteria</taxon>
        <taxon>Pseudomonadati</taxon>
        <taxon>Bacteroidota</taxon>
        <taxon>Bacteroidia</taxon>
        <taxon>Bacteroidales</taxon>
        <taxon>Rikenellaceae</taxon>
        <taxon>Rikenella</taxon>
    </lineage>
</organism>
<keyword evidence="2" id="KW-0472">Membrane</keyword>
<sequence length="439" mass="49606">MIPALKTRRISRTRRTFLRASAFALAAGLLLAGGAQAQHTRFAVPAGYGLLPDAVSAGADTAVQAKTPAAAADTAAAADSTAPADSTPVKLTGWQRFMRFFTESNQEKKDKKFDFSIIGGPFYSNDVKVGLGLVASGLYRVDRSDTLLQPSNVSLFSSVATSGFYMVGIRGTNIFPRDRYRLNYLLYTFSFPSAFWGIGYDMAADNANASQYTRKQNQVKVDFQFRIAKNLYLGPVASFDYVDGLRFDRPELLLGQDASVLSFGMGFVLNYDSRDVMTNAYKGWYVRLEQYANPKWLGNKYAYGRTDLIVDFYQKLWKGAVLAFDFHTQHNYGDVPWTMMAKLGGSYRMRGYYEGRYRDNNLTEIQMELRQHIYNRHGLAAWVGAGNVYKDFKTFRWGHTLPNYGIGYRWEFKKRVNVRLDYGFGKGQNGFLFQINEAF</sequence>
<comment type="subcellular location">
    <subcellularLocation>
        <location evidence="1">Membrane</location>
    </subcellularLocation>
</comment>
<protein>
    <submittedName>
        <fullName evidence="5">Outer membrane protein/protective antigen OMA87</fullName>
    </submittedName>
</protein>
<name>A0A379MQY3_9BACT</name>
<dbReference type="PROSITE" id="PS51318">
    <property type="entry name" value="TAT"/>
    <property type="match status" value="1"/>
</dbReference>
<feature type="signal peptide" evidence="3">
    <location>
        <begin position="1"/>
        <end position="37"/>
    </location>
</feature>
<dbReference type="AlphaFoldDB" id="A0A379MQY3"/>
<evidence type="ECO:0000256" key="3">
    <source>
        <dbReference type="SAM" id="SignalP"/>
    </source>
</evidence>
<dbReference type="InterPro" id="IPR006311">
    <property type="entry name" value="TAT_signal"/>
</dbReference>
<evidence type="ECO:0000256" key="2">
    <source>
        <dbReference type="ARBA" id="ARBA00023136"/>
    </source>
</evidence>
<proteinExistence type="predicted"/>
<feature type="chain" id="PRO_5016665464" evidence="3">
    <location>
        <begin position="38"/>
        <end position="439"/>
    </location>
</feature>
<reference evidence="5 6" key="1">
    <citation type="submission" date="2018-06" db="EMBL/GenBank/DDBJ databases">
        <authorList>
            <consortium name="Pathogen Informatics"/>
            <person name="Doyle S."/>
        </authorList>
    </citation>
    <scope>NUCLEOTIDE SEQUENCE [LARGE SCALE GENOMIC DNA]</scope>
    <source>
        <strain evidence="5 6">NCTC11190</strain>
    </source>
</reference>